<organism evidence="3 4">
    <name type="scientific">Patiriisocius marinus</name>
    <dbReference type="NCBI Taxonomy" id="1397112"/>
    <lineage>
        <taxon>Bacteria</taxon>
        <taxon>Pseudomonadati</taxon>
        <taxon>Bacteroidota</taxon>
        <taxon>Flavobacteriia</taxon>
        <taxon>Flavobacteriales</taxon>
        <taxon>Flavobacteriaceae</taxon>
        <taxon>Patiriisocius</taxon>
    </lineage>
</organism>
<dbReference type="InterPro" id="IPR026444">
    <property type="entry name" value="Secre_tail"/>
</dbReference>
<name>A0A5J4J1V8_9FLAO</name>
<gene>
    <name evidence="3" type="ORF">ULMA_05950</name>
</gene>
<keyword evidence="4" id="KW-1185">Reference proteome</keyword>
<accession>A0A5J4J1V8</accession>
<dbReference type="AlphaFoldDB" id="A0A5J4J1V8"/>
<dbReference type="EMBL" id="BKCG01000001">
    <property type="protein sequence ID" value="GER58487.1"/>
    <property type="molecule type" value="Genomic_DNA"/>
</dbReference>
<feature type="domain" description="Secretion system C-terminal sorting" evidence="2">
    <location>
        <begin position="1109"/>
        <end position="1186"/>
    </location>
</feature>
<keyword evidence="1" id="KW-0732">Signal</keyword>
<reference evidence="3 4" key="1">
    <citation type="submission" date="2019-08" db="EMBL/GenBank/DDBJ databases">
        <title>Draft genome sequence of Ulvibacter marinus type strain NBRC 109484.</title>
        <authorList>
            <person name="Kawano K."/>
            <person name="Ushijima N."/>
            <person name="Kihara M."/>
            <person name="Itoh H."/>
        </authorList>
    </citation>
    <scope>NUCLEOTIDE SEQUENCE [LARGE SCALE GENOMIC DNA]</scope>
    <source>
        <strain evidence="3 4">NBRC 109484</strain>
    </source>
</reference>
<evidence type="ECO:0000256" key="1">
    <source>
        <dbReference type="ARBA" id="ARBA00022729"/>
    </source>
</evidence>
<evidence type="ECO:0000313" key="4">
    <source>
        <dbReference type="Proteomes" id="UP000326509"/>
    </source>
</evidence>
<proteinExistence type="predicted"/>
<dbReference type="Proteomes" id="UP000326509">
    <property type="component" value="Unassembled WGS sequence"/>
</dbReference>
<evidence type="ECO:0000259" key="2">
    <source>
        <dbReference type="Pfam" id="PF18962"/>
    </source>
</evidence>
<protein>
    <recommendedName>
        <fullName evidence="2">Secretion system C-terminal sorting domain-containing protein</fullName>
    </recommendedName>
</protein>
<dbReference type="NCBIfam" id="NF038133">
    <property type="entry name" value="choice_anch_L"/>
    <property type="match status" value="1"/>
</dbReference>
<sequence length="1188" mass="131360">MLLFCAIFYSQAQIDNSAQQYNTLLNEYIDNNLKDYDLEKLTDREISGIKSSLRNTYKSQNNISIKNNTSKIVNGFNTFPLENSLIAAPILVGELFENSCGITFDYDTYSSSVTNGLTQQSLGSFTNSNNQYIPFNSGMILSTGFIENADGSNLNPIGNEFSDGGPASGAWDNYFDPFITEFGEFNSGYHNGTTIKFDITPETNHISFDYIFLSEEYNQYYECNIADVFVFILEDNEDSNVEPVNMAVLPGTNTPVQVTTVHPNIFQVNNANSPGNCNAVNAQFFSHYNWNPPFNPGPNPFNTVSPGLSPTIFDGQTIELTAEAMVIPNRSYTITLAIADYLDQSYDAAVLIENGSFNSDIDLNDDVTICNGQNTQLGISAISGASYQWALQNNAGNFNNISGATNNTYSTSVAGTYQLTVTINGCTYTDTVVVTTASTPVAQTPDDITVCDAAPNDGFALFDLTSVETAILNGQAGTITYYVSQADADNGVNEISNPGNYENSDQDQQTIYVRLNNAGCYDTVSFDIIVEICCEEAACPDIEINKNVVSPTIGIGNNVYEPGDTIIYSIMVTNNEPETTCPFTFDVSDHIDTTILDENTFNSNSFNVLYNVNTDIVSINNISLVSGASQTYYFNFEILDDTLAESIENCASVALNCIDTGNNMYESCVTTQIEQPVSIWPRTYGGDSFVNTGRYSEDVATDEEGNVYTLGNIAVGDRSYEDSNFVSGEQGYIMKHDYFGNLVWITPISSQFHHLKDGGLIKYYNNKLHVITSKGFYLQYNDDGTFINGSAYETRLEKPAISLNTNNGNIVIAGTYYSNFYNSDFSVNANSDRPTGVVIKFGATGIGANTLHDYITHQTFTHNGNSGKSSINFYDAVYAEDTDRIFLTGYSKGNRVFPNGQLANYTYGKSIIVTLKDNGNSLDMTHNAYIQYNTKYPYNEYRNSSDKIYITTATGRLCEIPFSESNISGFGQRTLIDNIFENDSYVKDMVINQETGDLFSIGVKSGYSEISKVSPQGRVWNKKVEHLQPKAIALGPLNHYFITGNYSDNTILNPGNPSNPSPIYEYGSPANYDNIFTARFKDYGNIGYFRNQEEDKTDFVNDVPNSFLIFPNPSAGNISVKKAKINETYNTVTISIKDFSGKVVFRKANVDASLVNTYRLEYLKTGLYFMEIINNGKSIEVHKIMINK</sequence>
<comment type="caution">
    <text evidence="3">The sequence shown here is derived from an EMBL/GenBank/DDBJ whole genome shotgun (WGS) entry which is preliminary data.</text>
</comment>
<dbReference type="Pfam" id="PF18962">
    <property type="entry name" value="Por_Secre_tail"/>
    <property type="match status" value="1"/>
</dbReference>
<dbReference type="InterPro" id="IPR049804">
    <property type="entry name" value="Choice_anch_L"/>
</dbReference>
<dbReference type="NCBIfam" id="TIGR04183">
    <property type="entry name" value="Por_Secre_tail"/>
    <property type="match status" value="1"/>
</dbReference>
<evidence type="ECO:0000313" key="3">
    <source>
        <dbReference type="EMBL" id="GER58487.1"/>
    </source>
</evidence>